<feature type="binding site" evidence="14">
    <location>
        <position position="131"/>
    </location>
    <ligand>
        <name>ATP</name>
        <dbReference type="ChEBI" id="CHEBI:30616"/>
    </ligand>
</feature>
<dbReference type="InterPro" id="IPR005145">
    <property type="entry name" value="Sua5_C"/>
</dbReference>
<dbReference type="GO" id="GO:0008033">
    <property type="term" value="P:tRNA processing"/>
    <property type="evidence" value="ECO:0007669"/>
    <property type="project" value="UniProtKB-KW"/>
</dbReference>
<dbReference type="GO" id="GO:0005524">
    <property type="term" value="F:ATP binding"/>
    <property type="evidence" value="ECO:0007669"/>
    <property type="project" value="UniProtKB-UniRule"/>
</dbReference>
<accession>A0A9W6MVM7</accession>
<dbReference type="GO" id="GO:0005737">
    <property type="term" value="C:cytoplasm"/>
    <property type="evidence" value="ECO:0007669"/>
    <property type="project" value="UniProtKB-SubCell"/>
</dbReference>
<dbReference type="Pfam" id="PF03481">
    <property type="entry name" value="Sua5_C"/>
    <property type="match status" value="1"/>
</dbReference>
<feature type="binding site" evidence="14">
    <location>
        <position position="175"/>
    </location>
    <ligand>
        <name>ATP</name>
        <dbReference type="ChEBI" id="CHEBI:30616"/>
    </ligand>
</feature>
<dbReference type="GO" id="GO:0003725">
    <property type="term" value="F:double-stranded RNA binding"/>
    <property type="evidence" value="ECO:0007669"/>
    <property type="project" value="UniProtKB-UniRule"/>
</dbReference>
<evidence type="ECO:0000256" key="7">
    <source>
        <dbReference type="ARBA" id="ARBA00022694"/>
    </source>
</evidence>
<keyword evidence="9 13" id="KW-0547">Nucleotide-binding</keyword>
<comment type="function">
    <text evidence="13">Required for the formation of a threonylcarbamoyl group on adenosine at position 37 (t(6)A37) in tRNAs that read codons beginning with adenine.</text>
</comment>
<dbReference type="NCBIfam" id="TIGR00057">
    <property type="entry name" value="L-threonylcarbamoyladenylate synthase"/>
    <property type="match status" value="1"/>
</dbReference>
<evidence type="ECO:0000256" key="12">
    <source>
        <dbReference type="ARBA" id="ARBA00048366"/>
    </source>
</evidence>
<name>A0A9W6MVM7_9HYPH</name>
<dbReference type="InterPro" id="IPR050156">
    <property type="entry name" value="TC-AMP_synthase_SUA5"/>
</dbReference>
<evidence type="ECO:0000256" key="11">
    <source>
        <dbReference type="ARBA" id="ARBA00029774"/>
    </source>
</evidence>
<feature type="binding site" evidence="14">
    <location>
        <position position="121"/>
    </location>
    <ligand>
        <name>L-threonine</name>
        <dbReference type="ChEBI" id="CHEBI:57926"/>
    </ligand>
</feature>
<evidence type="ECO:0000256" key="10">
    <source>
        <dbReference type="ARBA" id="ARBA00022840"/>
    </source>
</evidence>
<dbReference type="SUPFAM" id="SSF55821">
    <property type="entry name" value="YrdC/RibB"/>
    <property type="match status" value="1"/>
</dbReference>
<dbReference type="PANTHER" id="PTHR17490">
    <property type="entry name" value="SUA5"/>
    <property type="match status" value="1"/>
</dbReference>
<dbReference type="RefSeq" id="WP_271168369.1">
    <property type="nucleotide sequence ID" value="NZ_BSFI01000007.1"/>
</dbReference>
<evidence type="ECO:0000256" key="4">
    <source>
        <dbReference type="ARBA" id="ARBA00015492"/>
    </source>
</evidence>
<dbReference type="GO" id="GO:0061710">
    <property type="term" value="F:L-threonylcarbamoyladenylate synthase"/>
    <property type="evidence" value="ECO:0007669"/>
    <property type="project" value="UniProtKB-EC"/>
</dbReference>
<dbReference type="InterPro" id="IPR010923">
    <property type="entry name" value="T(6)A37_SUA5"/>
</dbReference>
<evidence type="ECO:0000256" key="1">
    <source>
        <dbReference type="ARBA" id="ARBA00004496"/>
    </source>
</evidence>
<protein>
    <recommendedName>
        <fullName evidence="4 13">Threonylcarbamoyl-AMP synthase</fullName>
        <shortName evidence="13">TC-AMP synthase</shortName>
        <ecNumber evidence="3 13">2.7.7.87</ecNumber>
    </recommendedName>
    <alternativeName>
        <fullName evidence="11 13">L-threonylcarbamoyladenylate synthase</fullName>
    </alternativeName>
</protein>
<evidence type="ECO:0000313" key="17">
    <source>
        <dbReference type="Proteomes" id="UP001143372"/>
    </source>
</evidence>
<keyword evidence="17" id="KW-1185">Reference proteome</keyword>
<evidence type="ECO:0000256" key="14">
    <source>
        <dbReference type="PIRSR" id="PIRSR004930-1"/>
    </source>
</evidence>
<sequence length="304" mass="31157">MLADGRLVAFPTETVYGLGADATCPTAVAALYAAKGRPSFNPLIAHVVSLDAARAIGRFDETALQLGQTFWPGPLTIVVPMIDACPVCDLARAGLDTVAIRVPRHPVAQALLAAAGRPIVAPSANRSGRVSPTTPAHVVSDLDGRIDAVVDGGPTHVGLESTIIACLGGAPRLLRPGALPRADIEAAIGRQLEEPMNDSGAPVAPGRLASHYAPAAMLRLDAAAPEDGEAYLDFGPDSGDARGVAAAYETLSASGDLEEAAARLFAALRTLDATGVDRIAVAPIPDQGLGEAIRDRLVRAAAPR</sequence>
<evidence type="ECO:0000256" key="13">
    <source>
        <dbReference type="PIRNR" id="PIRNR004930"/>
    </source>
</evidence>
<dbReference type="EC" id="2.7.7.87" evidence="3 13"/>
<evidence type="ECO:0000313" key="16">
    <source>
        <dbReference type="EMBL" id="GLK68143.1"/>
    </source>
</evidence>
<feature type="binding site" evidence="14">
    <location>
        <position position="123"/>
    </location>
    <ligand>
        <name>ATP</name>
        <dbReference type="ChEBI" id="CHEBI:30616"/>
    </ligand>
</feature>
<dbReference type="InterPro" id="IPR038385">
    <property type="entry name" value="Sua5/YwlC_C"/>
</dbReference>
<keyword evidence="10 13" id="KW-0067">ATP-binding</keyword>
<evidence type="ECO:0000256" key="5">
    <source>
        <dbReference type="ARBA" id="ARBA00022490"/>
    </source>
</evidence>
<evidence type="ECO:0000256" key="9">
    <source>
        <dbReference type="ARBA" id="ARBA00022741"/>
    </source>
</evidence>
<feature type="binding site" evidence="14">
    <location>
        <position position="161"/>
    </location>
    <ligand>
        <name>L-threonine</name>
        <dbReference type="ChEBI" id="CHEBI:57926"/>
    </ligand>
</feature>
<evidence type="ECO:0000259" key="15">
    <source>
        <dbReference type="PROSITE" id="PS51163"/>
    </source>
</evidence>
<feature type="domain" description="YrdC-like" evidence="15">
    <location>
        <begin position="1"/>
        <end position="179"/>
    </location>
</feature>
<comment type="subcellular location">
    <subcellularLocation>
        <location evidence="1 13">Cytoplasm</location>
    </subcellularLocation>
</comment>
<dbReference type="Proteomes" id="UP001143372">
    <property type="component" value="Unassembled WGS sequence"/>
</dbReference>
<keyword evidence="7 13" id="KW-0819">tRNA processing</keyword>
<evidence type="ECO:0000256" key="2">
    <source>
        <dbReference type="ARBA" id="ARBA00007663"/>
    </source>
</evidence>
<dbReference type="EMBL" id="BSFI01000007">
    <property type="protein sequence ID" value="GLK68143.1"/>
    <property type="molecule type" value="Genomic_DNA"/>
</dbReference>
<dbReference type="PIRSF" id="PIRSF004930">
    <property type="entry name" value="Tln_factor_SUA5"/>
    <property type="match status" value="1"/>
</dbReference>
<comment type="similarity">
    <text evidence="2 13">Belongs to the SUA5 family.</text>
</comment>
<reference evidence="16" key="2">
    <citation type="submission" date="2023-01" db="EMBL/GenBank/DDBJ databases">
        <authorList>
            <person name="Sun Q."/>
            <person name="Evtushenko L."/>
        </authorList>
    </citation>
    <scope>NUCLEOTIDE SEQUENCE</scope>
    <source>
        <strain evidence="16">VKM B-2347</strain>
    </source>
</reference>
<gene>
    <name evidence="16" type="ORF">GCM10008179_17810</name>
</gene>
<dbReference type="Pfam" id="PF01300">
    <property type="entry name" value="Sua5_yciO_yrdC"/>
    <property type="match status" value="1"/>
</dbReference>
<dbReference type="GO" id="GO:0000049">
    <property type="term" value="F:tRNA binding"/>
    <property type="evidence" value="ECO:0007669"/>
    <property type="project" value="TreeGrafter"/>
</dbReference>
<feature type="binding site" evidence="14">
    <location>
        <position position="212"/>
    </location>
    <ligand>
        <name>ATP</name>
        <dbReference type="ChEBI" id="CHEBI:30616"/>
    </ligand>
</feature>
<dbReference type="GO" id="GO:0006450">
    <property type="term" value="P:regulation of translational fidelity"/>
    <property type="evidence" value="ECO:0007669"/>
    <property type="project" value="TreeGrafter"/>
</dbReference>
<evidence type="ECO:0000256" key="3">
    <source>
        <dbReference type="ARBA" id="ARBA00012584"/>
    </source>
</evidence>
<keyword evidence="6 13" id="KW-0808">Transferase</keyword>
<keyword evidence="8 13" id="KW-0548">Nucleotidyltransferase</keyword>
<dbReference type="Gene3D" id="3.40.50.11030">
    <property type="entry name" value="Threonylcarbamoyl-AMP synthase, C-terminal domain"/>
    <property type="match status" value="1"/>
</dbReference>
<feature type="binding site" evidence="14">
    <location>
        <position position="41"/>
    </location>
    <ligand>
        <name>ATP</name>
        <dbReference type="ChEBI" id="CHEBI:30616"/>
    </ligand>
</feature>
<evidence type="ECO:0000256" key="6">
    <source>
        <dbReference type="ARBA" id="ARBA00022679"/>
    </source>
</evidence>
<feature type="binding site" evidence="14">
    <location>
        <position position="37"/>
    </location>
    <ligand>
        <name>ATP</name>
        <dbReference type="ChEBI" id="CHEBI:30616"/>
    </ligand>
</feature>
<comment type="caution">
    <text evidence="16">The sequence shown here is derived from an EMBL/GenBank/DDBJ whole genome shotgun (WGS) entry which is preliminary data.</text>
</comment>
<organism evidence="16 17">
    <name type="scientific">Hansschlegelia plantiphila</name>
    <dbReference type="NCBI Taxonomy" id="374655"/>
    <lineage>
        <taxon>Bacteria</taxon>
        <taxon>Pseudomonadati</taxon>
        <taxon>Pseudomonadota</taxon>
        <taxon>Alphaproteobacteria</taxon>
        <taxon>Hyphomicrobiales</taxon>
        <taxon>Methylopilaceae</taxon>
        <taxon>Hansschlegelia</taxon>
    </lineage>
</organism>
<dbReference type="PANTHER" id="PTHR17490:SF16">
    <property type="entry name" value="THREONYLCARBAMOYL-AMP SYNTHASE"/>
    <property type="match status" value="1"/>
</dbReference>
<keyword evidence="5 13" id="KW-0963">Cytoplasm</keyword>
<dbReference type="AlphaFoldDB" id="A0A9W6MVM7"/>
<evidence type="ECO:0000256" key="8">
    <source>
        <dbReference type="ARBA" id="ARBA00022695"/>
    </source>
</evidence>
<feature type="binding site" evidence="14">
    <location>
        <position position="97"/>
    </location>
    <ligand>
        <name>ATP</name>
        <dbReference type="ChEBI" id="CHEBI:30616"/>
    </ligand>
</feature>
<dbReference type="PROSITE" id="PS51163">
    <property type="entry name" value="YRDC"/>
    <property type="match status" value="1"/>
</dbReference>
<feature type="binding site" evidence="14">
    <location>
        <position position="101"/>
    </location>
    <ligand>
        <name>L-threonine</name>
        <dbReference type="ChEBI" id="CHEBI:57926"/>
    </ligand>
</feature>
<proteinExistence type="inferred from homology"/>
<feature type="binding site" evidence="14">
    <location>
        <position position="14"/>
    </location>
    <ligand>
        <name>L-threonine</name>
        <dbReference type="ChEBI" id="CHEBI:57926"/>
    </ligand>
</feature>
<dbReference type="InterPro" id="IPR017945">
    <property type="entry name" value="DHBP_synth_RibB-like_a/b_dom"/>
</dbReference>
<dbReference type="InterPro" id="IPR006070">
    <property type="entry name" value="Sua5-like_dom"/>
</dbReference>
<reference evidence="16" key="1">
    <citation type="journal article" date="2014" name="Int. J. Syst. Evol. Microbiol.">
        <title>Complete genome sequence of Corynebacterium casei LMG S-19264T (=DSM 44701T), isolated from a smear-ripened cheese.</title>
        <authorList>
            <consortium name="US DOE Joint Genome Institute (JGI-PGF)"/>
            <person name="Walter F."/>
            <person name="Albersmeier A."/>
            <person name="Kalinowski J."/>
            <person name="Ruckert C."/>
        </authorList>
    </citation>
    <scope>NUCLEOTIDE SEQUENCE</scope>
    <source>
        <strain evidence="16">VKM B-2347</strain>
    </source>
</reference>
<comment type="catalytic activity">
    <reaction evidence="12 13">
        <text>L-threonine + hydrogencarbonate + ATP = L-threonylcarbamoyladenylate + diphosphate + H2O</text>
        <dbReference type="Rhea" id="RHEA:36407"/>
        <dbReference type="ChEBI" id="CHEBI:15377"/>
        <dbReference type="ChEBI" id="CHEBI:17544"/>
        <dbReference type="ChEBI" id="CHEBI:30616"/>
        <dbReference type="ChEBI" id="CHEBI:33019"/>
        <dbReference type="ChEBI" id="CHEBI:57926"/>
        <dbReference type="ChEBI" id="CHEBI:73682"/>
        <dbReference type="EC" id="2.7.7.87"/>
    </reaction>
</comment>
<dbReference type="Gene3D" id="3.90.870.10">
    <property type="entry name" value="DHBP synthase"/>
    <property type="match status" value="1"/>
</dbReference>
<feature type="binding site" evidence="14">
    <location>
        <position position="46"/>
    </location>
    <ligand>
        <name>L-threonine</name>
        <dbReference type="ChEBI" id="CHEBI:57926"/>
    </ligand>
</feature>